<reference evidence="2 3" key="1">
    <citation type="submission" date="2018-12" db="EMBL/GenBank/DDBJ databases">
        <title>Croceicoccus ponticola sp. nov., a lipolytic bacterium isolated from seawater.</title>
        <authorList>
            <person name="Yoon J.-H."/>
        </authorList>
    </citation>
    <scope>NUCLEOTIDE SEQUENCE [LARGE SCALE GENOMIC DNA]</scope>
    <source>
        <strain evidence="2 3">GM-16</strain>
    </source>
</reference>
<protein>
    <recommendedName>
        <fullName evidence="4">Nucleotidyltransferase family protein</fullName>
    </recommendedName>
</protein>
<dbReference type="EMBL" id="RXOL01000003">
    <property type="protein sequence ID" value="RVQ67066.1"/>
    <property type="molecule type" value="Genomic_DNA"/>
</dbReference>
<dbReference type="RefSeq" id="WP_127612576.1">
    <property type="nucleotide sequence ID" value="NZ_RXOL01000003.1"/>
</dbReference>
<keyword evidence="3" id="KW-1185">Reference proteome</keyword>
<dbReference type="OrthoDB" id="7866545at2"/>
<evidence type="ECO:0000256" key="1">
    <source>
        <dbReference type="SAM" id="MobiDB-lite"/>
    </source>
</evidence>
<dbReference type="InterPro" id="IPR039498">
    <property type="entry name" value="NTP_transf_5"/>
</dbReference>
<accession>A0A437GZ07</accession>
<evidence type="ECO:0008006" key="4">
    <source>
        <dbReference type="Google" id="ProtNLM"/>
    </source>
</evidence>
<gene>
    <name evidence="2" type="ORF">EKN06_09035</name>
</gene>
<organism evidence="2 3">
    <name type="scientific">Croceicoccus ponticola</name>
    <dbReference type="NCBI Taxonomy" id="2217664"/>
    <lineage>
        <taxon>Bacteria</taxon>
        <taxon>Pseudomonadati</taxon>
        <taxon>Pseudomonadota</taxon>
        <taxon>Alphaproteobacteria</taxon>
        <taxon>Sphingomonadales</taxon>
        <taxon>Erythrobacteraceae</taxon>
        <taxon>Croceicoccus</taxon>
    </lineage>
</organism>
<feature type="region of interest" description="Disordered" evidence="1">
    <location>
        <begin position="366"/>
        <end position="401"/>
    </location>
</feature>
<proteinExistence type="predicted"/>
<feature type="compositionally biased region" description="Basic and acidic residues" evidence="1">
    <location>
        <begin position="384"/>
        <end position="401"/>
    </location>
</feature>
<evidence type="ECO:0000313" key="2">
    <source>
        <dbReference type="EMBL" id="RVQ67066.1"/>
    </source>
</evidence>
<comment type="caution">
    <text evidence="2">The sequence shown here is derived from an EMBL/GenBank/DDBJ whole genome shotgun (WGS) entry which is preliminary data.</text>
</comment>
<name>A0A437GZ07_9SPHN</name>
<dbReference type="Proteomes" id="UP000283003">
    <property type="component" value="Unassembled WGS sequence"/>
</dbReference>
<dbReference type="Pfam" id="PF14907">
    <property type="entry name" value="NTP_transf_5"/>
    <property type="match status" value="1"/>
</dbReference>
<evidence type="ECO:0000313" key="3">
    <source>
        <dbReference type="Proteomes" id="UP000283003"/>
    </source>
</evidence>
<dbReference type="AlphaFoldDB" id="A0A437GZ07"/>
<sequence length="401" mass="43065">MTLTLTERKSLLLALAGPAHPAPDAPLIERLDDDDWLAIDAMAAQHRLMPWLHHRNRGGTLPVAVPAAIADRWKETYRDAAIGALTAQAALVRLATAFGAAGVPMVALKGSRLAFFDYPEAALRPMRDIDILVAPERLADAIDAMADAGCAVPADRDAAIARALDGDKHLDAIELPDCQRFVELHHRIAEPGLPCIPTGDLLGNAHIDRLGGAAVAFPSSEHMLGHLVLHAVYNHRFDCGPLALVDIGMLLANEAIEPRRFIDMAQTGGWLPGARLVLALVDRFMGPTGLDIGQGSVPGAIIAESESLLLQDFDQRQQVLLASQSANAGLASTVVSRLFRGLSRRPAEGRLHWLFSRANRTIRQASDPRARSEAAAGASLARWLGHDMGGKDRPTRPQDEG</sequence>
<feature type="compositionally biased region" description="Low complexity" evidence="1">
    <location>
        <begin position="373"/>
        <end position="383"/>
    </location>
</feature>